<organism evidence="1 2">
    <name type="scientific">Sulfurimonas xiamenensis</name>
    <dbReference type="NCBI Taxonomy" id="2590021"/>
    <lineage>
        <taxon>Bacteria</taxon>
        <taxon>Pseudomonadati</taxon>
        <taxon>Campylobacterota</taxon>
        <taxon>Epsilonproteobacteria</taxon>
        <taxon>Campylobacterales</taxon>
        <taxon>Sulfurimonadaceae</taxon>
        <taxon>Sulfurimonas</taxon>
    </lineage>
</organism>
<dbReference type="InterPro" id="IPR029058">
    <property type="entry name" value="AB_hydrolase_fold"/>
</dbReference>
<proteinExistence type="predicted"/>
<dbReference type="PANTHER" id="PTHR15394:SF3">
    <property type="entry name" value="SERINE HYDROLASE RBBP9"/>
    <property type="match status" value="1"/>
</dbReference>
<dbReference type="SUPFAM" id="SSF53474">
    <property type="entry name" value="alpha/beta-Hydrolases"/>
    <property type="match status" value="1"/>
</dbReference>
<protein>
    <submittedName>
        <fullName evidence="1">Serine hydrolase family protein</fullName>
    </submittedName>
</protein>
<dbReference type="RefSeq" id="WP_152298572.1">
    <property type="nucleotide sequence ID" value="NZ_CP041166.1"/>
</dbReference>
<gene>
    <name evidence="1" type="ORF">FJR47_00635</name>
</gene>
<keyword evidence="1" id="KW-0378">Hydrolase</keyword>
<dbReference type="Pfam" id="PF06821">
    <property type="entry name" value="Ser_hydrolase"/>
    <property type="match status" value="1"/>
</dbReference>
<reference evidence="2" key="1">
    <citation type="submission" date="2019-06" db="EMBL/GenBank/DDBJ databases">
        <title>Sulfurimonas gotlandica sp. nov., a chemoautotrophic and psychrotolerant epsilonproteobacterium isolated from a pelagic redoxcline, and an emended description of the genus Sulfurimonas.</title>
        <authorList>
            <person name="Wang S."/>
            <person name="Jiang L."/>
            <person name="Shao Z."/>
        </authorList>
    </citation>
    <scope>NUCLEOTIDE SEQUENCE [LARGE SCALE GENOMIC DNA]</scope>
    <source>
        <strain evidence="2">1-1N</strain>
    </source>
</reference>
<dbReference type="EMBL" id="CP041166">
    <property type="protein sequence ID" value="QFR42501.1"/>
    <property type="molecule type" value="Genomic_DNA"/>
</dbReference>
<accession>A0AAJ4DM05</accession>
<dbReference type="KEGG" id="suln:FJR47_00635"/>
<sequence length="180" mass="20733">MKKRVLILHGWGGSDFPHWQSWLAGEIAKDYGCVSFLKFSDPDFPDKNRWKEELTKELDAFNPNIVICHSVANILWFHICNETKPKELENLFLVAPPSLTCDIKEIESFYPCKIPANLYAKESLLITSTNDPYITQEEAQELQKRLNIPIEVLENAGHINASSSYGEWPWILQKIKNLSK</sequence>
<dbReference type="Gene3D" id="3.40.50.1820">
    <property type="entry name" value="alpha/beta hydrolase"/>
    <property type="match status" value="1"/>
</dbReference>
<evidence type="ECO:0000313" key="2">
    <source>
        <dbReference type="Proteomes" id="UP000326061"/>
    </source>
</evidence>
<evidence type="ECO:0000313" key="1">
    <source>
        <dbReference type="EMBL" id="QFR42501.1"/>
    </source>
</evidence>
<dbReference type="InterPro" id="IPR010662">
    <property type="entry name" value="RBBP9/YdeN"/>
</dbReference>
<name>A0AAJ4DM05_9BACT</name>
<dbReference type="AlphaFoldDB" id="A0AAJ4DM05"/>
<keyword evidence="2" id="KW-1185">Reference proteome</keyword>
<dbReference type="PANTHER" id="PTHR15394">
    <property type="entry name" value="SERINE HYDROLASE RBBP9"/>
    <property type="match status" value="1"/>
</dbReference>
<dbReference type="Proteomes" id="UP000326061">
    <property type="component" value="Chromosome"/>
</dbReference>
<dbReference type="GO" id="GO:0016787">
    <property type="term" value="F:hydrolase activity"/>
    <property type="evidence" value="ECO:0007669"/>
    <property type="project" value="UniProtKB-KW"/>
</dbReference>